<evidence type="ECO:0000259" key="1">
    <source>
        <dbReference type="Pfam" id="PF00723"/>
    </source>
</evidence>
<feature type="domain" description="Trehalase-like N-terminal" evidence="2">
    <location>
        <begin position="25"/>
        <end position="92"/>
    </location>
</feature>
<dbReference type="InterPro" id="IPR045582">
    <property type="entry name" value="Trehalase-like_N"/>
</dbReference>
<dbReference type="GO" id="GO:0004553">
    <property type="term" value="F:hydrolase activity, hydrolyzing O-glycosyl compounds"/>
    <property type="evidence" value="ECO:0007669"/>
    <property type="project" value="TreeGrafter"/>
</dbReference>
<dbReference type="GO" id="GO:0005975">
    <property type="term" value="P:carbohydrate metabolic process"/>
    <property type="evidence" value="ECO:0007669"/>
    <property type="project" value="InterPro"/>
</dbReference>
<reference evidence="3" key="1">
    <citation type="submission" date="2024-07" db="EMBL/GenBank/DDBJ databases">
        <authorList>
            <person name="Biller S.J."/>
        </authorList>
    </citation>
    <scope>NUCLEOTIDE SEQUENCE</scope>
    <source>
        <strain evidence="3">WC2420</strain>
    </source>
</reference>
<evidence type="ECO:0000313" key="3">
    <source>
        <dbReference type="EMBL" id="XDU74284.1"/>
    </source>
</evidence>
<dbReference type="EMBL" id="CP165628">
    <property type="protein sequence ID" value="XDU74284.1"/>
    <property type="molecule type" value="Genomic_DNA"/>
</dbReference>
<dbReference type="Pfam" id="PF19291">
    <property type="entry name" value="TREH_N"/>
    <property type="match status" value="1"/>
</dbReference>
<dbReference type="InterPro" id="IPR008928">
    <property type="entry name" value="6-hairpin_glycosidase_sf"/>
</dbReference>
<dbReference type="Pfam" id="PF00723">
    <property type="entry name" value="Glyco_hydro_15"/>
    <property type="match status" value="1"/>
</dbReference>
<dbReference type="SUPFAM" id="SSF48208">
    <property type="entry name" value="Six-hairpin glycosidases"/>
    <property type="match status" value="1"/>
</dbReference>
<dbReference type="AlphaFoldDB" id="A0AB39VVI6"/>
<sequence length="607" mass="67703">MTNQNYPSEPRDSGGFCSLGDYAAVGEGRTVSMLAPDGSADWWCVPHLDSPPLFDRLLDAEKGGYFQIVPDEPYRMSRQYRENSNVLETIYETANGRIRVTESINSTLAGRLPWNEFARRIEGLEGSVSVALHLRIGTAADTRTPWSHDTSQGNTWHVGKLMLMLRVRDEVEFSSCRDDGADANFIVKAGERHLAALLVTENKPLAVPSLERIDKHIETSDIAWKDWVDNLHYEGKYKSHVLRSALALKFLWYSPSGALAAAATSSLPEGIGSGKNYDYRFAWVRDACMIIKSFLYIGALDDCQAAFSWLADALNANGGEMRTCFKLDGGTVPDEKMIPVQGYRGEQPVRLGNNAATQLQLSNYGDLLDTAVLFIEAGHVLDLETSRLLGQLANHCADSWRQVDSGIWELPESQHYTQSKMGCWLALNQAVKLTHGKHIEPTWVGRWERERDRIRDWIETHCWSEERQSYTFWAGSAGLDASMALMHQYGKEVSPQRMLSTLRAIQKELGTDSKMIYRYSGVDKEENTFIACAFWMASALATLGEQDETETTLETLLETLSGGKSAGIMGEMYNVHTKKCVGNMPQGLSHLTVICAAHLVSQLPLPD</sequence>
<organism evidence="3">
    <name type="scientific">Rouxiella sp. WC2420</name>
    <dbReference type="NCBI Taxonomy" id="3234145"/>
    <lineage>
        <taxon>Bacteria</taxon>
        <taxon>Pseudomonadati</taxon>
        <taxon>Pseudomonadota</taxon>
        <taxon>Gammaproteobacteria</taxon>
        <taxon>Enterobacterales</taxon>
        <taxon>Yersiniaceae</taxon>
        <taxon>Rouxiella</taxon>
    </lineage>
</organism>
<name>A0AB39VVI6_9GAMM</name>
<gene>
    <name evidence="3" type="ORF">AB3G37_09510</name>
</gene>
<dbReference type="PANTHER" id="PTHR31616:SF0">
    <property type="entry name" value="GLUCAN 1,4-ALPHA-GLUCOSIDASE"/>
    <property type="match status" value="1"/>
</dbReference>
<evidence type="ECO:0000259" key="2">
    <source>
        <dbReference type="Pfam" id="PF19291"/>
    </source>
</evidence>
<dbReference type="InterPro" id="IPR011613">
    <property type="entry name" value="GH15-like"/>
</dbReference>
<protein>
    <submittedName>
        <fullName evidence="3">Glycoside hydrolase family 15 protein</fullName>
    </submittedName>
</protein>
<accession>A0AB39VVI6</accession>
<dbReference type="Gene3D" id="1.50.10.10">
    <property type="match status" value="1"/>
</dbReference>
<dbReference type="PANTHER" id="PTHR31616">
    <property type="entry name" value="TREHALASE"/>
    <property type="match status" value="1"/>
</dbReference>
<dbReference type="InterPro" id="IPR012341">
    <property type="entry name" value="6hp_glycosidase-like_sf"/>
</dbReference>
<dbReference type="RefSeq" id="WP_369790474.1">
    <property type="nucleotide sequence ID" value="NZ_CP165628.1"/>
</dbReference>
<feature type="domain" description="GH15-like" evidence="1">
    <location>
        <begin position="235"/>
        <end position="543"/>
    </location>
</feature>
<proteinExistence type="predicted"/>
<keyword evidence="3" id="KW-0378">Hydrolase</keyword>